<dbReference type="GO" id="GO:0017116">
    <property type="term" value="F:single-stranded DNA helicase activity"/>
    <property type="evidence" value="ECO:0007669"/>
    <property type="project" value="TreeGrafter"/>
</dbReference>
<evidence type="ECO:0000313" key="3">
    <source>
        <dbReference type="EMBL" id="GAA0157130.1"/>
    </source>
</evidence>
<evidence type="ECO:0000313" key="4">
    <source>
        <dbReference type="Proteomes" id="UP001454036"/>
    </source>
</evidence>
<dbReference type="Pfam" id="PF17855">
    <property type="entry name" value="MCM_lid"/>
    <property type="match status" value="1"/>
</dbReference>
<accession>A0AAV3Q3E4</accession>
<feature type="domain" description="MCM AAA-lid" evidence="2">
    <location>
        <begin position="27"/>
        <end position="113"/>
    </location>
</feature>
<dbReference type="EMBL" id="BAABME010003034">
    <property type="protein sequence ID" value="GAA0157130.1"/>
    <property type="molecule type" value="Genomic_DNA"/>
</dbReference>
<evidence type="ECO:0000259" key="2">
    <source>
        <dbReference type="Pfam" id="PF17855"/>
    </source>
</evidence>
<dbReference type="GO" id="GO:0006271">
    <property type="term" value="P:DNA strand elongation involved in DNA replication"/>
    <property type="evidence" value="ECO:0007669"/>
    <property type="project" value="TreeGrafter"/>
</dbReference>
<dbReference type="EC" id="3.6.4.12" evidence="1"/>
<protein>
    <recommendedName>
        <fullName evidence="1">DNA helicase</fullName>
        <ecNumber evidence="1">3.6.4.12</ecNumber>
    </recommendedName>
</protein>
<dbReference type="InterPro" id="IPR031327">
    <property type="entry name" value="MCM"/>
</dbReference>
<dbReference type="GO" id="GO:0003697">
    <property type="term" value="F:single-stranded DNA binding"/>
    <property type="evidence" value="ECO:0007669"/>
    <property type="project" value="TreeGrafter"/>
</dbReference>
<proteinExistence type="predicted"/>
<name>A0AAV3Q3E4_LITER</name>
<comment type="caution">
    <text evidence="3">The sequence shown here is derived from an EMBL/GenBank/DDBJ whole genome shotgun (WGS) entry which is preliminary data.</text>
</comment>
<dbReference type="InterPro" id="IPR027417">
    <property type="entry name" value="P-loop_NTPase"/>
</dbReference>
<organism evidence="3 4">
    <name type="scientific">Lithospermum erythrorhizon</name>
    <name type="common">Purple gromwell</name>
    <name type="synonym">Lithospermum officinale var. erythrorhizon</name>
    <dbReference type="NCBI Taxonomy" id="34254"/>
    <lineage>
        <taxon>Eukaryota</taxon>
        <taxon>Viridiplantae</taxon>
        <taxon>Streptophyta</taxon>
        <taxon>Embryophyta</taxon>
        <taxon>Tracheophyta</taxon>
        <taxon>Spermatophyta</taxon>
        <taxon>Magnoliopsida</taxon>
        <taxon>eudicotyledons</taxon>
        <taxon>Gunneridae</taxon>
        <taxon>Pentapetalae</taxon>
        <taxon>asterids</taxon>
        <taxon>lamiids</taxon>
        <taxon>Boraginales</taxon>
        <taxon>Boraginaceae</taxon>
        <taxon>Boraginoideae</taxon>
        <taxon>Lithospermeae</taxon>
        <taxon>Lithospermum</taxon>
    </lineage>
</organism>
<dbReference type="GO" id="GO:0042555">
    <property type="term" value="C:MCM complex"/>
    <property type="evidence" value="ECO:0007669"/>
    <property type="project" value="TreeGrafter"/>
</dbReference>
<dbReference type="Gene3D" id="3.40.50.300">
    <property type="entry name" value="P-loop containing nucleotide triphosphate hydrolases"/>
    <property type="match status" value="1"/>
</dbReference>
<gene>
    <name evidence="3" type="ORF">LIER_14462</name>
</gene>
<dbReference type="GO" id="GO:0005634">
    <property type="term" value="C:nucleus"/>
    <property type="evidence" value="ECO:0007669"/>
    <property type="project" value="TreeGrafter"/>
</dbReference>
<dbReference type="GO" id="GO:0000727">
    <property type="term" value="P:double-strand break repair via break-induced replication"/>
    <property type="evidence" value="ECO:0007669"/>
    <property type="project" value="TreeGrafter"/>
</dbReference>
<dbReference type="InterPro" id="IPR041562">
    <property type="entry name" value="MCM_lid"/>
</dbReference>
<dbReference type="GO" id="GO:0005524">
    <property type="term" value="F:ATP binding"/>
    <property type="evidence" value="ECO:0007669"/>
    <property type="project" value="InterPro"/>
</dbReference>
<dbReference type="PANTHER" id="PTHR11630">
    <property type="entry name" value="DNA REPLICATION LICENSING FACTOR MCM FAMILY MEMBER"/>
    <property type="match status" value="1"/>
</dbReference>
<dbReference type="PANTHER" id="PTHR11630:SF46">
    <property type="entry name" value="DNA REPLICATION LICENSING FACTOR MCM3-RELATED"/>
    <property type="match status" value="1"/>
</dbReference>
<sequence>MMEIPLPAMLHGKKPDRGRRNDILTINFLKKFIHYAKFRIQPDLTYEASDHIATTYAELGILVPVQTSGGTLPITATTLEIIIRLSTAHAKLKLRRKVLKSDMEAGLQVLNFSIYHQELNEMEEREQENARKRRAEQEAGDDGRGVTMKVVLMMIILQMVLLPRKDWKCNVQSC</sequence>
<dbReference type="GO" id="GO:1902975">
    <property type="term" value="P:mitotic DNA replication initiation"/>
    <property type="evidence" value="ECO:0007669"/>
    <property type="project" value="TreeGrafter"/>
</dbReference>
<evidence type="ECO:0000256" key="1">
    <source>
        <dbReference type="ARBA" id="ARBA00012551"/>
    </source>
</evidence>
<keyword evidence="4" id="KW-1185">Reference proteome</keyword>
<dbReference type="Proteomes" id="UP001454036">
    <property type="component" value="Unassembled WGS sequence"/>
</dbReference>
<dbReference type="AlphaFoldDB" id="A0AAV3Q3E4"/>
<reference evidence="3 4" key="1">
    <citation type="submission" date="2024-01" db="EMBL/GenBank/DDBJ databases">
        <title>The complete chloroplast genome sequence of Lithospermum erythrorhizon: insights into the phylogenetic relationship among Boraginaceae species and the maternal lineages of purple gromwells.</title>
        <authorList>
            <person name="Okada T."/>
            <person name="Watanabe K."/>
        </authorList>
    </citation>
    <scope>NUCLEOTIDE SEQUENCE [LARGE SCALE GENOMIC DNA]</scope>
</reference>